<keyword evidence="4 5" id="KW-0505">Motor protein</keyword>
<comment type="similarity">
    <text evidence="5 6">Belongs to the TRAFAC class myosin-kinesin ATPase superfamily. Kinesin family.</text>
</comment>
<evidence type="ECO:0000313" key="11">
    <source>
        <dbReference type="Proteomes" id="UP001230188"/>
    </source>
</evidence>
<proteinExistence type="inferred from homology"/>
<keyword evidence="2 5" id="KW-0547">Nucleotide-binding</keyword>
<dbReference type="Proteomes" id="UP001230188">
    <property type="component" value="Unassembled WGS sequence"/>
</dbReference>
<feature type="region of interest" description="Disordered" evidence="8">
    <location>
        <begin position="453"/>
        <end position="485"/>
    </location>
</feature>
<evidence type="ECO:0000256" key="7">
    <source>
        <dbReference type="SAM" id="Coils"/>
    </source>
</evidence>
<dbReference type="AlphaFoldDB" id="A0AAD7UM14"/>
<dbReference type="InterPro" id="IPR001752">
    <property type="entry name" value="Kinesin_motor_dom"/>
</dbReference>
<evidence type="ECO:0000256" key="4">
    <source>
        <dbReference type="ARBA" id="ARBA00023175"/>
    </source>
</evidence>
<feature type="domain" description="Kinesin motor" evidence="9">
    <location>
        <begin position="76"/>
        <end position="415"/>
    </location>
</feature>
<evidence type="ECO:0000256" key="5">
    <source>
        <dbReference type="PROSITE-ProRule" id="PRU00283"/>
    </source>
</evidence>
<evidence type="ECO:0000256" key="2">
    <source>
        <dbReference type="ARBA" id="ARBA00022741"/>
    </source>
</evidence>
<evidence type="ECO:0000256" key="8">
    <source>
        <dbReference type="SAM" id="MobiDB-lite"/>
    </source>
</evidence>
<feature type="binding site" evidence="5">
    <location>
        <begin position="157"/>
        <end position="164"/>
    </location>
    <ligand>
        <name>ATP</name>
        <dbReference type="ChEBI" id="CHEBI:30616"/>
    </ligand>
</feature>
<feature type="region of interest" description="Disordered" evidence="8">
    <location>
        <begin position="708"/>
        <end position="727"/>
    </location>
</feature>
<dbReference type="GO" id="GO:0007018">
    <property type="term" value="P:microtubule-based movement"/>
    <property type="evidence" value="ECO:0007669"/>
    <property type="project" value="InterPro"/>
</dbReference>
<dbReference type="PRINTS" id="PR00380">
    <property type="entry name" value="KINESINHEAVY"/>
</dbReference>
<dbReference type="GO" id="GO:0005634">
    <property type="term" value="C:nucleus"/>
    <property type="evidence" value="ECO:0007669"/>
    <property type="project" value="TreeGrafter"/>
</dbReference>
<dbReference type="GO" id="GO:0005524">
    <property type="term" value="F:ATP binding"/>
    <property type="evidence" value="ECO:0007669"/>
    <property type="project" value="UniProtKB-UniRule"/>
</dbReference>
<name>A0AAD7UM14_9STRA</name>
<feature type="region of interest" description="Disordered" evidence="8">
    <location>
        <begin position="1"/>
        <end position="22"/>
    </location>
</feature>
<reference evidence="10" key="1">
    <citation type="submission" date="2023-01" db="EMBL/GenBank/DDBJ databases">
        <title>Metagenome sequencing of chrysophaentin producing Chrysophaeum taylorii.</title>
        <authorList>
            <person name="Davison J."/>
            <person name="Bewley C."/>
        </authorList>
    </citation>
    <scope>NUCLEOTIDE SEQUENCE</scope>
    <source>
        <strain evidence="10">NIES-1699</strain>
    </source>
</reference>
<feature type="coiled-coil region" evidence="7">
    <location>
        <begin position="560"/>
        <end position="605"/>
    </location>
</feature>
<dbReference type="PROSITE" id="PS50067">
    <property type="entry name" value="KINESIN_MOTOR_2"/>
    <property type="match status" value="1"/>
</dbReference>
<dbReference type="EMBL" id="JAQMWT010000140">
    <property type="protein sequence ID" value="KAJ8609409.1"/>
    <property type="molecule type" value="Genomic_DNA"/>
</dbReference>
<keyword evidence="1 6" id="KW-0493">Microtubule</keyword>
<dbReference type="SMART" id="SM00129">
    <property type="entry name" value="KISc"/>
    <property type="match status" value="1"/>
</dbReference>
<protein>
    <recommendedName>
        <fullName evidence="6">Kinesin-like protein</fullName>
    </recommendedName>
</protein>
<dbReference type="InterPro" id="IPR027417">
    <property type="entry name" value="P-loop_NTPase"/>
</dbReference>
<dbReference type="GO" id="GO:0005874">
    <property type="term" value="C:microtubule"/>
    <property type="evidence" value="ECO:0007669"/>
    <property type="project" value="UniProtKB-KW"/>
</dbReference>
<dbReference type="Pfam" id="PF00225">
    <property type="entry name" value="Kinesin"/>
    <property type="match status" value="1"/>
</dbReference>
<feature type="region of interest" description="Disordered" evidence="8">
    <location>
        <begin position="751"/>
        <end position="779"/>
    </location>
</feature>
<feature type="coiled-coil region" evidence="7">
    <location>
        <begin position="489"/>
        <end position="516"/>
    </location>
</feature>
<dbReference type="GO" id="GO:0016887">
    <property type="term" value="F:ATP hydrolysis activity"/>
    <property type="evidence" value="ECO:0007669"/>
    <property type="project" value="TreeGrafter"/>
</dbReference>
<feature type="compositionally biased region" description="Polar residues" evidence="8">
    <location>
        <begin position="761"/>
        <end position="770"/>
    </location>
</feature>
<dbReference type="PROSITE" id="PS00411">
    <property type="entry name" value="KINESIN_MOTOR_1"/>
    <property type="match status" value="1"/>
</dbReference>
<dbReference type="GO" id="GO:0005871">
    <property type="term" value="C:kinesin complex"/>
    <property type="evidence" value="ECO:0007669"/>
    <property type="project" value="TreeGrafter"/>
</dbReference>
<evidence type="ECO:0000259" key="9">
    <source>
        <dbReference type="PROSITE" id="PS50067"/>
    </source>
</evidence>
<gene>
    <name evidence="10" type="ORF">CTAYLR_009081</name>
</gene>
<dbReference type="SUPFAM" id="SSF52540">
    <property type="entry name" value="P-loop containing nucleoside triphosphate hydrolases"/>
    <property type="match status" value="1"/>
</dbReference>
<dbReference type="Gene3D" id="3.40.850.10">
    <property type="entry name" value="Kinesin motor domain"/>
    <property type="match status" value="1"/>
</dbReference>
<organism evidence="10 11">
    <name type="scientific">Chrysophaeum taylorii</name>
    <dbReference type="NCBI Taxonomy" id="2483200"/>
    <lineage>
        <taxon>Eukaryota</taxon>
        <taxon>Sar</taxon>
        <taxon>Stramenopiles</taxon>
        <taxon>Ochrophyta</taxon>
        <taxon>Pelagophyceae</taxon>
        <taxon>Pelagomonadales</taxon>
        <taxon>Pelagomonadaceae</taxon>
        <taxon>Chrysophaeum</taxon>
    </lineage>
</organism>
<feature type="compositionally biased region" description="Polar residues" evidence="8">
    <location>
        <begin position="475"/>
        <end position="485"/>
    </location>
</feature>
<dbReference type="InterPro" id="IPR036961">
    <property type="entry name" value="Kinesin_motor_dom_sf"/>
</dbReference>
<keyword evidence="3 5" id="KW-0067">ATP-binding</keyword>
<keyword evidence="7" id="KW-0175">Coiled coil</keyword>
<feature type="coiled-coil region" evidence="7">
    <location>
        <begin position="632"/>
        <end position="701"/>
    </location>
</feature>
<accession>A0AAD7UM14</accession>
<keyword evidence="11" id="KW-1185">Reference proteome</keyword>
<dbReference type="GO" id="GO:0008017">
    <property type="term" value="F:microtubule binding"/>
    <property type="evidence" value="ECO:0007669"/>
    <property type="project" value="InterPro"/>
</dbReference>
<evidence type="ECO:0000313" key="10">
    <source>
        <dbReference type="EMBL" id="KAJ8609409.1"/>
    </source>
</evidence>
<feature type="compositionally biased region" description="Basic and acidic residues" evidence="8">
    <location>
        <begin position="455"/>
        <end position="474"/>
    </location>
</feature>
<dbReference type="PANTHER" id="PTHR24115">
    <property type="entry name" value="KINESIN-RELATED"/>
    <property type="match status" value="1"/>
</dbReference>
<evidence type="ECO:0000256" key="3">
    <source>
        <dbReference type="ARBA" id="ARBA00022840"/>
    </source>
</evidence>
<evidence type="ECO:0000256" key="6">
    <source>
        <dbReference type="RuleBase" id="RU000394"/>
    </source>
</evidence>
<evidence type="ECO:0000256" key="1">
    <source>
        <dbReference type="ARBA" id="ARBA00022701"/>
    </source>
</evidence>
<comment type="caution">
    <text evidence="10">The sequence shown here is derived from an EMBL/GenBank/DDBJ whole genome shotgun (WGS) entry which is preliminary data.</text>
</comment>
<dbReference type="GO" id="GO:0003777">
    <property type="term" value="F:microtubule motor activity"/>
    <property type="evidence" value="ECO:0007669"/>
    <property type="project" value="InterPro"/>
</dbReference>
<dbReference type="InterPro" id="IPR019821">
    <property type="entry name" value="Kinesin_motor_CS"/>
</dbReference>
<sequence length="779" mass="85161">MPTRRGSLAQGQPVAESAMRSVPGDQIYEAAQGRESFESCEEDGIPVKVLSKAFDVAAMGPPPTTKAPAAPEDEEALRVFCRMRPLGARETAGPIGALDATTVRATLQRHRSASAKDFSFTHVFDAEASQEEVYGRTTAPLVDALFEGRSGLLFTYGVTNAGKSYTMMGTGEEPLRAGILPRALGAVLERAQATNDCVCMSFLEIYNENVYDLMDKASATAPTAWASTARRRALRLKDLGNRMEVNNLSSVRVTTIAQGLALARAAEAQRKTAATGLNATSSRSHSICQLEVRSTFEAVHRSQPKAQMMLVDLAGSERVDRTGATGPMQKEANHINQSVSRLMHCLRVMRENQNNGTSVVPWRDSKLTHLFQYLLAPSNAAKKARVSMIVNVSPSIDDLQESVFVMGNAASAKAVAIRQQPAPQHRAATAPARYDRNGRRVVAAAAVSAAVSAEDQPRLKRPADKPVEALERETTSTARGSESSTASHIAALDAQIAQLTEALATAREQLGYVEQDVRKECAEEMARTIEEIQQDYARRLRARSTTFDNNKRFKTALCRSARKEQTRADLEQYIEDLEEQFEETEAELERVRAEKDKEVRALKKQLGRDCYEVEEPDATAARASDDEARAEAAAWRCVAEDAQRRLEAAELRVDALQAEASALGALRDLALVHVSELESRRDVAEAALAAANAQAANLRELPMQIYDEQPPPPPARAARSPLKENSPVFAHRSVKAAAQSLDARARKIKDERVARQRAQHQQKASGSPVANRTRAYKLV</sequence>
<dbReference type="InterPro" id="IPR027640">
    <property type="entry name" value="Kinesin-like_fam"/>
</dbReference>
<dbReference type="PANTHER" id="PTHR24115:SF1008">
    <property type="entry name" value="KINESIN-LIKE PROTEIN SUBITO"/>
    <property type="match status" value="1"/>
</dbReference>